<comment type="caution">
    <text evidence="3">The sequence shown here is derived from an EMBL/GenBank/DDBJ whole genome shotgun (WGS) entry which is preliminary data.</text>
</comment>
<dbReference type="InterPro" id="IPR036291">
    <property type="entry name" value="NAD(P)-bd_dom_sf"/>
</dbReference>
<proteinExistence type="predicted"/>
<protein>
    <submittedName>
        <fullName evidence="2">NAD(P)-dependent dehydrogenase (Short-subunit alcohol dehydrogenase family)</fullName>
    </submittedName>
</protein>
<dbReference type="AlphaFoldDB" id="A0AAX2QAL8"/>
<gene>
    <name evidence="3" type="ORF">EV131_12824</name>
    <name evidence="2" type="ORF">FHS25_004312</name>
</gene>
<dbReference type="SUPFAM" id="SSF51735">
    <property type="entry name" value="NAD(P)-binding Rossmann-fold domains"/>
    <property type="match status" value="1"/>
</dbReference>
<reference evidence="3 4" key="1">
    <citation type="submission" date="2019-03" db="EMBL/GenBank/DDBJ databases">
        <title>Genomic Encyclopedia of Type Strains, Phase IV (KMG-V): Genome sequencing to study the core and pangenomes of soil and plant-associated prokaryotes.</title>
        <authorList>
            <person name="Whitman W."/>
        </authorList>
    </citation>
    <scope>NUCLEOTIDE SEQUENCE [LARGE SCALE GENOMIC DNA]</scope>
    <source>
        <strain evidence="3 4">FB403</strain>
    </source>
</reference>
<keyword evidence="5" id="KW-1185">Reference proteome</keyword>
<evidence type="ECO:0000313" key="2">
    <source>
        <dbReference type="EMBL" id="MBB3163817.1"/>
    </source>
</evidence>
<evidence type="ECO:0000313" key="5">
    <source>
        <dbReference type="Proteomes" id="UP000542811"/>
    </source>
</evidence>
<accession>A0AAX2QAL8</accession>
<evidence type="ECO:0000313" key="3">
    <source>
        <dbReference type="EMBL" id="TCU13213.1"/>
    </source>
</evidence>
<evidence type="ECO:0000313" key="4">
    <source>
        <dbReference type="Proteomes" id="UP000295021"/>
    </source>
</evidence>
<dbReference type="Proteomes" id="UP000295021">
    <property type="component" value="Unassembled WGS sequence"/>
</dbReference>
<dbReference type="RefSeq" id="WP_221978122.1">
    <property type="nucleotide sequence ID" value="NZ_JAAXRA010000017.1"/>
</dbReference>
<dbReference type="EMBL" id="JACHXX010000006">
    <property type="protein sequence ID" value="MBB3163817.1"/>
    <property type="molecule type" value="Genomic_DNA"/>
</dbReference>
<feature type="region of interest" description="Disordered" evidence="1">
    <location>
        <begin position="1"/>
        <end position="22"/>
    </location>
</feature>
<dbReference type="Gene3D" id="3.40.50.720">
    <property type="entry name" value="NAD(P)-binding Rossmann-like Domain"/>
    <property type="match status" value="1"/>
</dbReference>
<sequence length="64" mass="6792">MSDPITPVAPSWRSPPPQRQQVRVHAPSGRICKPEDVAMAIAALCAGDGEWINSHLVSANGGFL</sequence>
<dbReference type="EMBL" id="SMBI01000028">
    <property type="protein sequence ID" value="TCU13213.1"/>
    <property type="molecule type" value="Genomic_DNA"/>
</dbReference>
<organism evidence="3 4">
    <name type="scientific">Rhizobium laguerreae</name>
    <dbReference type="NCBI Taxonomy" id="1076926"/>
    <lineage>
        <taxon>Bacteria</taxon>
        <taxon>Pseudomonadati</taxon>
        <taxon>Pseudomonadota</taxon>
        <taxon>Alphaproteobacteria</taxon>
        <taxon>Hyphomicrobiales</taxon>
        <taxon>Rhizobiaceae</taxon>
        <taxon>Rhizobium/Agrobacterium group</taxon>
        <taxon>Rhizobium</taxon>
    </lineage>
</organism>
<reference evidence="2 5" key="2">
    <citation type="submission" date="2020-08" db="EMBL/GenBank/DDBJ databases">
        <title>Genomic Encyclopedia of Type Strains, Phase III (KMG-III): the genomes of soil and plant-associated and newly described type strains.</title>
        <authorList>
            <person name="Whitman W."/>
        </authorList>
    </citation>
    <scope>NUCLEOTIDE SEQUENCE [LARGE SCALE GENOMIC DNA]</scope>
    <source>
        <strain evidence="2 5">CECT 8280</strain>
    </source>
</reference>
<name>A0AAX2QAL8_9HYPH</name>
<dbReference type="Proteomes" id="UP000542811">
    <property type="component" value="Unassembled WGS sequence"/>
</dbReference>
<evidence type="ECO:0000256" key="1">
    <source>
        <dbReference type="SAM" id="MobiDB-lite"/>
    </source>
</evidence>